<reference evidence="1 2" key="1">
    <citation type="submission" date="2020-01" db="EMBL/GenBank/DDBJ databases">
        <authorList>
            <person name="Kim M.K."/>
        </authorList>
    </citation>
    <scope>NUCLEOTIDE SEQUENCE [LARGE SCALE GENOMIC DNA]</scope>
    <source>
        <strain evidence="1 2">172606-1</strain>
    </source>
</reference>
<evidence type="ECO:0000313" key="1">
    <source>
        <dbReference type="EMBL" id="QHT66754.1"/>
    </source>
</evidence>
<dbReference type="InterPro" id="IPR025586">
    <property type="entry name" value="PcfJ"/>
</dbReference>
<gene>
    <name evidence="1" type="ORF">GXP67_08815</name>
</gene>
<dbReference type="EMBL" id="CP048222">
    <property type="protein sequence ID" value="QHT66754.1"/>
    <property type="molecule type" value="Genomic_DNA"/>
</dbReference>
<sequence length="431" mass="50218">MGKSNKKMLSRTDRIQLQTKKQVWEHALQQSLVRHNTTNKPLSGWIKQLQQDKLPLQPEYGTSLMVIAGLYNQIAKKELLKRKAFDDLLVQLEKQNCHKLLSEEKYLKGIYYIAQFASYFIQDVNQWKKVSYQPEKQFAHLLRFLFANYPVPLFLDKAWLEAGEETARKWFIDIASGLSVRKLQALPVPLTKRMAHFFLWTPAYWSISGAFRFAQVIALGGDEWLAWHLNATLLGRNNFRNNDFWLTVIRFFVEAPLFDARRLEEVVNYINHQRLAHTGYSLKGRTPDSLLRQVEEWQQQMNQEQNYGGRLNWKPSGFAAFEHETGSGQLVKIFKVRELLSSNELRAEGKSMKHCVYTYVRSCHAGQCSIFSLTADTFSATERLVTIEVDIKRKQIVQAKARLNEKPSEEAMDVMKLWAEKVQLSIAKYIY</sequence>
<organism evidence="1 2">
    <name type="scientific">Rhodocytophaga rosea</name>
    <dbReference type="NCBI Taxonomy" id="2704465"/>
    <lineage>
        <taxon>Bacteria</taxon>
        <taxon>Pseudomonadati</taxon>
        <taxon>Bacteroidota</taxon>
        <taxon>Cytophagia</taxon>
        <taxon>Cytophagales</taxon>
        <taxon>Rhodocytophagaceae</taxon>
        <taxon>Rhodocytophaga</taxon>
    </lineage>
</organism>
<dbReference type="Proteomes" id="UP000480178">
    <property type="component" value="Chromosome"/>
</dbReference>
<evidence type="ECO:0008006" key="3">
    <source>
        <dbReference type="Google" id="ProtNLM"/>
    </source>
</evidence>
<dbReference type="Pfam" id="PF14284">
    <property type="entry name" value="PcfJ"/>
    <property type="match status" value="1"/>
</dbReference>
<protein>
    <recommendedName>
        <fullName evidence="3">PcfJ domain-containing protein</fullName>
    </recommendedName>
</protein>
<dbReference type="RefSeq" id="WP_162442807.1">
    <property type="nucleotide sequence ID" value="NZ_CP048222.1"/>
</dbReference>
<evidence type="ECO:0000313" key="2">
    <source>
        <dbReference type="Proteomes" id="UP000480178"/>
    </source>
</evidence>
<dbReference type="AlphaFoldDB" id="A0A6C0GFZ8"/>
<dbReference type="KEGG" id="rhoz:GXP67_08815"/>
<name>A0A6C0GFZ8_9BACT</name>
<keyword evidence="2" id="KW-1185">Reference proteome</keyword>
<proteinExistence type="predicted"/>
<accession>A0A6C0GFZ8</accession>